<dbReference type="GO" id="GO:0003676">
    <property type="term" value="F:nucleic acid binding"/>
    <property type="evidence" value="ECO:0007669"/>
    <property type="project" value="InterPro"/>
</dbReference>
<gene>
    <name evidence="1" type="ORF">DEBR0S1_07734G</name>
</gene>
<protein>
    <submittedName>
        <fullName evidence="1">DEBR0S1_07734g1_1</fullName>
    </submittedName>
</protein>
<dbReference type="PROSITE" id="PS00116">
    <property type="entry name" value="DNA_POLYMERASE_B"/>
    <property type="match status" value="1"/>
</dbReference>
<keyword evidence="2" id="KW-1185">Reference proteome</keyword>
<evidence type="ECO:0000313" key="2">
    <source>
        <dbReference type="Proteomes" id="UP000478008"/>
    </source>
</evidence>
<reference evidence="1 2" key="1">
    <citation type="submission" date="2019-07" db="EMBL/GenBank/DDBJ databases">
        <authorList>
            <person name="Friedrich A."/>
            <person name="Schacherer J."/>
        </authorList>
    </citation>
    <scope>NUCLEOTIDE SEQUENCE [LARGE SCALE GENOMIC DNA]</scope>
</reference>
<dbReference type="GO" id="GO:0000166">
    <property type="term" value="F:nucleotide binding"/>
    <property type="evidence" value="ECO:0007669"/>
    <property type="project" value="InterPro"/>
</dbReference>
<sequence>MHGIASNESAPAIISLNDQCVTHYSIFHYFKHYTIDDTVHNSIHSTTHDTIHNTTHDAIQDTIYYTGYYTQYYTQYRLHYQRAEYGDTDSCFVFTPCHTQFIIPISNCSSSNFPLPNTSSTSLFRSNFPTAEFPELHTFAGRIFLQLCQMQTKPRTSFHSKCPTHNYCTILGVPPERTHTKHTTIVIWLRVNLSKTQILFIHLPTFLKSV</sequence>
<dbReference type="Proteomes" id="UP000478008">
    <property type="component" value="Unassembled WGS sequence"/>
</dbReference>
<dbReference type="EMBL" id="CABFWN010000001">
    <property type="protein sequence ID" value="VUG16101.1"/>
    <property type="molecule type" value="Genomic_DNA"/>
</dbReference>
<organism evidence="1 2">
    <name type="scientific">Dekkera bruxellensis</name>
    <name type="common">Brettanomyces custersii</name>
    <dbReference type="NCBI Taxonomy" id="5007"/>
    <lineage>
        <taxon>Eukaryota</taxon>
        <taxon>Fungi</taxon>
        <taxon>Dikarya</taxon>
        <taxon>Ascomycota</taxon>
        <taxon>Saccharomycotina</taxon>
        <taxon>Pichiomycetes</taxon>
        <taxon>Pichiales</taxon>
        <taxon>Pichiaceae</taxon>
        <taxon>Brettanomyces</taxon>
    </lineage>
</organism>
<dbReference type="InterPro" id="IPR017964">
    <property type="entry name" value="DNA-dir_DNA_pol_B_CS"/>
</dbReference>
<proteinExistence type="predicted"/>
<name>A0A7D9GWZ4_DEKBR</name>
<dbReference type="AlphaFoldDB" id="A0A7D9GWZ4"/>
<evidence type="ECO:0000313" key="1">
    <source>
        <dbReference type="EMBL" id="VUG16101.1"/>
    </source>
</evidence>
<accession>A0A7D9GWZ4</accession>